<sequence>MAPRQSGSARVSLVIPCFNGGPYLSEALASARGQLRPADEIVLVDDGSTDGSAAAAAADGGIHYHRQNREGMSAARNRGVALARGDVIAFLDADDLWTAGSLALRLALLNDVAEPDYVFGAVDQFYSPDLPAAKRAALSASSQIAGRLAGAMLIRRAAWERVGPLDPSLKAGEMVDWVARAAARKLVSRATNEIVLQRRIHAANSVHQHDDYRADHLRALRNAVRLKQASSC</sequence>
<evidence type="ECO:0000313" key="3">
    <source>
        <dbReference type="Proteomes" id="UP001259572"/>
    </source>
</evidence>
<organism evidence="2 3">
    <name type="scientific">Sphingosinicella rhizophila</name>
    <dbReference type="NCBI Taxonomy" id="3050082"/>
    <lineage>
        <taxon>Bacteria</taxon>
        <taxon>Pseudomonadati</taxon>
        <taxon>Pseudomonadota</taxon>
        <taxon>Alphaproteobacteria</taxon>
        <taxon>Sphingomonadales</taxon>
        <taxon>Sphingosinicellaceae</taxon>
        <taxon>Sphingosinicella</taxon>
    </lineage>
</organism>
<keyword evidence="3" id="KW-1185">Reference proteome</keyword>
<dbReference type="PANTHER" id="PTHR43685:SF2">
    <property type="entry name" value="GLYCOSYLTRANSFERASE 2-LIKE DOMAIN-CONTAINING PROTEIN"/>
    <property type="match status" value="1"/>
</dbReference>
<dbReference type="Gene3D" id="3.90.550.10">
    <property type="entry name" value="Spore Coat Polysaccharide Biosynthesis Protein SpsA, Chain A"/>
    <property type="match status" value="1"/>
</dbReference>
<dbReference type="RefSeq" id="WP_315727676.1">
    <property type="nucleotide sequence ID" value="NZ_JAVUPU010000009.1"/>
</dbReference>
<dbReference type="EC" id="2.4.-.-" evidence="2"/>
<accession>A0ABU3QAP6</accession>
<evidence type="ECO:0000313" key="2">
    <source>
        <dbReference type="EMBL" id="MDT9600474.1"/>
    </source>
</evidence>
<name>A0ABU3QAP6_9SPHN</name>
<reference evidence="2 3" key="1">
    <citation type="submission" date="2023-05" db="EMBL/GenBank/DDBJ databases">
        <authorList>
            <person name="Guo Y."/>
        </authorList>
    </citation>
    <scope>NUCLEOTIDE SEQUENCE [LARGE SCALE GENOMIC DNA]</scope>
    <source>
        <strain evidence="2 3">GR2756</strain>
    </source>
</reference>
<dbReference type="CDD" id="cd00761">
    <property type="entry name" value="Glyco_tranf_GTA_type"/>
    <property type="match status" value="1"/>
</dbReference>
<feature type="domain" description="Glycosyltransferase 2-like" evidence="1">
    <location>
        <begin position="12"/>
        <end position="128"/>
    </location>
</feature>
<dbReference type="PANTHER" id="PTHR43685">
    <property type="entry name" value="GLYCOSYLTRANSFERASE"/>
    <property type="match status" value="1"/>
</dbReference>
<comment type="caution">
    <text evidence="2">The sequence shown here is derived from an EMBL/GenBank/DDBJ whole genome shotgun (WGS) entry which is preliminary data.</text>
</comment>
<dbReference type="InterPro" id="IPR050834">
    <property type="entry name" value="Glycosyltransf_2"/>
</dbReference>
<dbReference type="Proteomes" id="UP001259572">
    <property type="component" value="Unassembled WGS sequence"/>
</dbReference>
<protein>
    <submittedName>
        <fullName evidence="2">Glycosyltransferase family A protein</fullName>
        <ecNumber evidence="2">2.4.-.-</ecNumber>
    </submittedName>
</protein>
<evidence type="ECO:0000259" key="1">
    <source>
        <dbReference type="Pfam" id="PF00535"/>
    </source>
</evidence>
<dbReference type="EMBL" id="JAVUPU010000009">
    <property type="protein sequence ID" value="MDT9600474.1"/>
    <property type="molecule type" value="Genomic_DNA"/>
</dbReference>
<gene>
    <name evidence="2" type="ORF">RQX22_16055</name>
</gene>
<proteinExistence type="predicted"/>
<keyword evidence="2" id="KW-0328">Glycosyltransferase</keyword>
<keyword evidence="2" id="KW-0808">Transferase</keyword>
<dbReference type="Pfam" id="PF00535">
    <property type="entry name" value="Glycos_transf_2"/>
    <property type="match status" value="1"/>
</dbReference>
<dbReference type="SUPFAM" id="SSF53448">
    <property type="entry name" value="Nucleotide-diphospho-sugar transferases"/>
    <property type="match status" value="1"/>
</dbReference>
<dbReference type="InterPro" id="IPR029044">
    <property type="entry name" value="Nucleotide-diphossugar_trans"/>
</dbReference>
<dbReference type="InterPro" id="IPR001173">
    <property type="entry name" value="Glyco_trans_2-like"/>
</dbReference>
<dbReference type="GO" id="GO:0016757">
    <property type="term" value="F:glycosyltransferase activity"/>
    <property type="evidence" value="ECO:0007669"/>
    <property type="project" value="UniProtKB-KW"/>
</dbReference>